<gene>
    <name evidence="5" type="ORF">DQP57_19100</name>
</gene>
<dbReference type="InterPro" id="IPR018060">
    <property type="entry name" value="HTH_AraC"/>
</dbReference>
<evidence type="ECO:0000256" key="1">
    <source>
        <dbReference type="ARBA" id="ARBA00023015"/>
    </source>
</evidence>
<dbReference type="SUPFAM" id="SSF46689">
    <property type="entry name" value="Homeodomain-like"/>
    <property type="match status" value="1"/>
</dbReference>
<dbReference type="InterPro" id="IPR050204">
    <property type="entry name" value="AraC_XylS_family_regulators"/>
</dbReference>
<protein>
    <submittedName>
        <fullName evidence="5">AraC family transcriptional regulator</fullName>
    </submittedName>
</protein>
<dbReference type="GO" id="GO:0003700">
    <property type="term" value="F:DNA-binding transcription factor activity"/>
    <property type="evidence" value="ECO:0007669"/>
    <property type="project" value="InterPro"/>
</dbReference>
<dbReference type="SMART" id="SM00342">
    <property type="entry name" value="HTH_ARAC"/>
    <property type="match status" value="1"/>
</dbReference>
<comment type="caution">
    <text evidence="5">The sequence shown here is derived from an EMBL/GenBank/DDBJ whole genome shotgun (WGS) entry which is preliminary data.</text>
</comment>
<name>A0A329LJA5_9MYCO</name>
<feature type="domain" description="HTH araC/xylS-type" evidence="4">
    <location>
        <begin position="161"/>
        <end position="260"/>
    </location>
</feature>
<sequence length="284" mass="30965">MGAGPRLHRPRGPLADHVEFFGHWLHRGGSYRSRALPRGAVTVVFDVGDRQRLDFYAADGTTELSVPPAFVTGPQNVSYVSDIAADEPVMAIHFRPGGAFSFLGRSLSDLAGGPVGIGEIWGGAGRELHERLIEAPSISDRFALLERFLLARAGASRQPDPSVGAAMAAIEADPSVRLAEVRRMTGLSTKRLIALFRAEVGLAPKEFARARRFQAALSRLGDDASGGARIAAELGYFDQSHLVREFRAFSGMTPTSYRRRRILLPSHVPWEGHKNPRPRGPARR</sequence>
<reference evidence="5 6" key="1">
    <citation type="submission" date="2018-06" db="EMBL/GenBank/DDBJ databases">
        <title>NTM in soil in Japan.</title>
        <authorList>
            <person name="Ohya K."/>
        </authorList>
    </citation>
    <scope>NUCLEOTIDE SEQUENCE [LARGE SCALE GENOMIC DNA]</scope>
    <source>
        <strain evidence="5 6">GF28</strain>
    </source>
</reference>
<dbReference type="EMBL" id="QMEV01000048">
    <property type="protein sequence ID" value="RAV07426.1"/>
    <property type="molecule type" value="Genomic_DNA"/>
</dbReference>
<dbReference type="AlphaFoldDB" id="A0A329LJA5"/>
<evidence type="ECO:0000259" key="4">
    <source>
        <dbReference type="PROSITE" id="PS01124"/>
    </source>
</evidence>
<accession>A0A329LJA5</accession>
<dbReference type="InterPro" id="IPR046532">
    <property type="entry name" value="DUF6597"/>
</dbReference>
<keyword evidence="1" id="KW-0805">Transcription regulation</keyword>
<evidence type="ECO:0000256" key="3">
    <source>
        <dbReference type="ARBA" id="ARBA00023163"/>
    </source>
</evidence>
<evidence type="ECO:0000313" key="5">
    <source>
        <dbReference type="EMBL" id="RAV07426.1"/>
    </source>
</evidence>
<evidence type="ECO:0000256" key="2">
    <source>
        <dbReference type="ARBA" id="ARBA00023125"/>
    </source>
</evidence>
<dbReference type="PROSITE" id="PS01124">
    <property type="entry name" value="HTH_ARAC_FAMILY_2"/>
    <property type="match status" value="1"/>
</dbReference>
<keyword evidence="3" id="KW-0804">Transcription</keyword>
<dbReference type="OrthoDB" id="2559672at2"/>
<keyword evidence="2" id="KW-0238">DNA-binding</keyword>
<dbReference type="Gene3D" id="1.10.10.60">
    <property type="entry name" value="Homeodomain-like"/>
    <property type="match status" value="1"/>
</dbReference>
<organism evidence="5 6">
    <name type="scientific">Mycobacterium colombiense</name>
    <dbReference type="NCBI Taxonomy" id="339268"/>
    <lineage>
        <taxon>Bacteria</taxon>
        <taxon>Bacillati</taxon>
        <taxon>Actinomycetota</taxon>
        <taxon>Actinomycetes</taxon>
        <taxon>Mycobacteriales</taxon>
        <taxon>Mycobacteriaceae</taxon>
        <taxon>Mycobacterium</taxon>
        <taxon>Mycobacterium avium complex (MAC)</taxon>
    </lineage>
</organism>
<dbReference type="PANTHER" id="PTHR46796:SF15">
    <property type="entry name" value="BLL1074 PROTEIN"/>
    <property type="match status" value="1"/>
</dbReference>
<dbReference type="Proteomes" id="UP000250915">
    <property type="component" value="Unassembled WGS sequence"/>
</dbReference>
<dbReference type="Pfam" id="PF12833">
    <property type="entry name" value="HTH_18"/>
    <property type="match status" value="1"/>
</dbReference>
<dbReference type="RefSeq" id="WP_112634299.1">
    <property type="nucleotide sequence ID" value="NZ_QMEV01000048.1"/>
</dbReference>
<dbReference type="PANTHER" id="PTHR46796">
    <property type="entry name" value="HTH-TYPE TRANSCRIPTIONAL ACTIVATOR RHAS-RELATED"/>
    <property type="match status" value="1"/>
</dbReference>
<dbReference type="InterPro" id="IPR009057">
    <property type="entry name" value="Homeodomain-like_sf"/>
</dbReference>
<proteinExistence type="predicted"/>
<dbReference type="Pfam" id="PF20240">
    <property type="entry name" value="DUF6597"/>
    <property type="match status" value="1"/>
</dbReference>
<dbReference type="GO" id="GO:0043565">
    <property type="term" value="F:sequence-specific DNA binding"/>
    <property type="evidence" value="ECO:0007669"/>
    <property type="project" value="InterPro"/>
</dbReference>
<evidence type="ECO:0000313" key="6">
    <source>
        <dbReference type="Proteomes" id="UP000250915"/>
    </source>
</evidence>